<evidence type="ECO:0000313" key="2">
    <source>
        <dbReference type="Proteomes" id="UP001292084"/>
    </source>
</evidence>
<name>A0ABU5KLK7_9BACL</name>
<protein>
    <recommendedName>
        <fullName evidence="3">Type II secretion system protein</fullName>
    </recommendedName>
</protein>
<sequence>MWKNHNGFTLIECILSLSICLLFCLLILPAVVMLAVQADQAEEQSRMYEVAYEQVKLIRSSEPVQADFYKDGREYGIELSASKLCVQNKENIQVCIYQ</sequence>
<dbReference type="RefSeq" id="WP_322421136.1">
    <property type="nucleotide sequence ID" value="NZ_JAXQNN010000002.1"/>
</dbReference>
<gene>
    <name evidence="1" type="ORF">UFB30_07915</name>
</gene>
<evidence type="ECO:0008006" key="3">
    <source>
        <dbReference type="Google" id="ProtNLM"/>
    </source>
</evidence>
<dbReference type="EMBL" id="JAXQNN010000002">
    <property type="protein sequence ID" value="MDZ5712152.1"/>
    <property type="molecule type" value="Genomic_DNA"/>
</dbReference>
<reference evidence="1 2" key="1">
    <citation type="submission" date="2023-12" db="EMBL/GenBank/DDBJ databases">
        <title>Jeotgalibacillus haloalkaliphilus sp. nov., a novel salt-tolerant bacteria, isolated from the estuary of the Fenhe River into the Yellow River.</title>
        <authorList>
            <person name="Li Y."/>
        </authorList>
    </citation>
    <scope>NUCLEOTIDE SEQUENCE [LARGE SCALE GENOMIC DNA]</scope>
    <source>
        <strain evidence="1 2">HH7-29</strain>
    </source>
</reference>
<organism evidence="1 2">
    <name type="scientific">Jeotgalibacillus haloalkalitolerans</name>
    <dbReference type="NCBI Taxonomy" id="3104292"/>
    <lineage>
        <taxon>Bacteria</taxon>
        <taxon>Bacillati</taxon>
        <taxon>Bacillota</taxon>
        <taxon>Bacilli</taxon>
        <taxon>Bacillales</taxon>
        <taxon>Caryophanaceae</taxon>
        <taxon>Jeotgalibacillus</taxon>
    </lineage>
</organism>
<proteinExistence type="predicted"/>
<keyword evidence="2" id="KW-1185">Reference proteome</keyword>
<dbReference type="Proteomes" id="UP001292084">
    <property type="component" value="Unassembled WGS sequence"/>
</dbReference>
<comment type="caution">
    <text evidence="1">The sequence shown here is derived from an EMBL/GenBank/DDBJ whole genome shotgun (WGS) entry which is preliminary data.</text>
</comment>
<accession>A0ABU5KLK7</accession>
<evidence type="ECO:0000313" key="1">
    <source>
        <dbReference type="EMBL" id="MDZ5712152.1"/>
    </source>
</evidence>